<feature type="domain" description="PHD-type" evidence="7">
    <location>
        <begin position="3"/>
        <end position="134"/>
    </location>
</feature>
<evidence type="ECO:0000256" key="5">
    <source>
        <dbReference type="ARBA" id="ARBA00023242"/>
    </source>
</evidence>
<evidence type="ECO:0000256" key="3">
    <source>
        <dbReference type="ARBA" id="ARBA00022771"/>
    </source>
</evidence>
<dbReference type="Proteomes" id="UP000265180">
    <property type="component" value="Chromosome 21"/>
</dbReference>
<keyword evidence="3" id="KW-0863">Zinc-finger</keyword>
<dbReference type="SMART" id="SM00249">
    <property type="entry name" value="PHD"/>
    <property type="match status" value="1"/>
</dbReference>
<dbReference type="Ensembl" id="ENSORLT00020017800.1">
    <property type="protein sequence ID" value="ENSORLP00020028449.1"/>
    <property type="gene ID" value="ENSORLG00020011927.1"/>
</dbReference>
<feature type="compositionally biased region" description="Low complexity" evidence="6">
    <location>
        <begin position="167"/>
        <end position="183"/>
    </location>
</feature>
<keyword evidence="4" id="KW-0862">Zinc</keyword>
<dbReference type="GO" id="GO:0008270">
    <property type="term" value="F:zinc ion binding"/>
    <property type="evidence" value="ECO:0007669"/>
    <property type="project" value="UniProtKB-KW"/>
</dbReference>
<dbReference type="InterPro" id="IPR051188">
    <property type="entry name" value="PHD-type_Zinc_Finger"/>
</dbReference>
<dbReference type="PANTHER" id="PTHR12420:SF4">
    <property type="entry name" value="PHD FINGER PROTEIN 11"/>
    <property type="match status" value="1"/>
</dbReference>
<dbReference type="GO" id="GO:0005634">
    <property type="term" value="C:nucleus"/>
    <property type="evidence" value="ECO:0007669"/>
    <property type="project" value="UniProtKB-SubCell"/>
</dbReference>
<organism evidence="8 9">
    <name type="scientific">Oryzias latipes</name>
    <name type="common">Japanese rice fish</name>
    <name type="synonym">Japanese killifish</name>
    <dbReference type="NCBI Taxonomy" id="8090"/>
    <lineage>
        <taxon>Eukaryota</taxon>
        <taxon>Metazoa</taxon>
        <taxon>Chordata</taxon>
        <taxon>Craniata</taxon>
        <taxon>Vertebrata</taxon>
        <taxon>Euteleostomi</taxon>
        <taxon>Actinopterygii</taxon>
        <taxon>Neopterygii</taxon>
        <taxon>Teleostei</taxon>
        <taxon>Neoteleostei</taxon>
        <taxon>Acanthomorphata</taxon>
        <taxon>Ovalentaria</taxon>
        <taxon>Atherinomorphae</taxon>
        <taxon>Beloniformes</taxon>
        <taxon>Adrianichthyidae</taxon>
        <taxon>Oryziinae</taxon>
        <taxon>Oryzias</taxon>
    </lineage>
</organism>
<proteinExistence type="predicted"/>
<dbReference type="InterPro" id="IPR001965">
    <property type="entry name" value="Znf_PHD"/>
</dbReference>
<dbReference type="PROSITE" id="PS51805">
    <property type="entry name" value="EPHD"/>
    <property type="match status" value="1"/>
</dbReference>
<reference evidence="8 9" key="2">
    <citation type="submission" date="2017-04" db="EMBL/GenBank/DDBJ databases">
        <title>CpG methylation of centromeres and impact of large insertions on vertebrate speciation.</title>
        <authorList>
            <person name="Ichikawa K."/>
            <person name="Yoshimura J."/>
            <person name="Morishita S."/>
        </authorList>
    </citation>
    <scope>NUCLEOTIDE SEQUENCE</scope>
    <source>
        <strain evidence="8 9">HNI</strain>
    </source>
</reference>
<dbReference type="AlphaFoldDB" id="A0A3P9M671"/>
<feature type="compositionally biased region" description="Polar residues" evidence="6">
    <location>
        <begin position="151"/>
        <end position="166"/>
    </location>
</feature>
<evidence type="ECO:0000256" key="6">
    <source>
        <dbReference type="SAM" id="MobiDB-lite"/>
    </source>
</evidence>
<evidence type="ECO:0000256" key="4">
    <source>
        <dbReference type="ARBA" id="ARBA00022833"/>
    </source>
</evidence>
<reference evidence="8" key="4">
    <citation type="submission" date="2025-09" db="UniProtKB">
        <authorList>
            <consortium name="Ensembl"/>
        </authorList>
    </citation>
    <scope>IDENTIFICATION</scope>
    <source>
        <strain evidence="8">HNI</strain>
    </source>
</reference>
<dbReference type="Pfam" id="PF13771">
    <property type="entry name" value="zf-HC5HC2H"/>
    <property type="match status" value="1"/>
</dbReference>
<sequence length="492" mass="53865">MNKVSCVLCRRSEETEVTGALSTKQLKISTKHQDTVMIDTTAHQNCLLYSSGIFCKNSPEFDDLFGFAVNDVLEEVQRGQRLKCPHCRKRGATAGCEIKKCKKSFHYPCAVEQGAKVVEDQVDGKYGIYCPSHSELVNGETINGVERPHSSKSPRVSRTSKKSTANGAASSPGRRSWSGSSGSSKKRRLTSSDEEEEEVNLSQVKRKSLRIMTDDSSESGDGLIAPVGSDESLNSSPEQQSLVPQPSSSEPQKLTSFETEDRVGKEGCDEDDDRTMSDAESESLLNYARASCSRQSSSETNEAAENARFSVAVQTIKKECEEFSIQADHFPEEEDVNGSFLQESCTEHAPIPRHSSPKCSSGTDLTVNLNGVAPSEPLNVTVDTYSAPSPPLSPPPPHEEPANDSAGFWRKCNTAKCTQVIFSDFIRWITILSSRIQADEASQEDYERALSVMKASGQLENIVVAQQKDLQRRLTELQTAAAAMEEVVSALR</sequence>
<feature type="region of interest" description="Disordered" evidence="6">
    <location>
        <begin position="140"/>
        <end position="278"/>
    </location>
</feature>
<reference key="1">
    <citation type="journal article" date="2007" name="Nature">
        <title>The medaka draft genome and insights into vertebrate genome evolution.</title>
        <authorList>
            <person name="Kasahara M."/>
            <person name="Naruse K."/>
            <person name="Sasaki S."/>
            <person name="Nakatani Y."/>
            <person name="Qu W."/>
            <person name="Ahsan B."/>
            <person name="Yamada T."/>
            <person name="Nagayasu Y."/>
            <person name="Doi K."/>
            <person name="Kasai Y."/>
            <person name="Jindo T."/>
            <person name="Kobayashi D."/>
            <person name="Shimada A."/>
            <person name="Toyoda A."/>
            <person name="Kuroki Y."/>
            <person name="Fujiyama A."/>
            <person name="Sasaki T."/>
            <person name="Shimizu A."/>
            <person name="Asakawa S."/>
            <person name="Shimizu N."/>
            <person name="Hashimoto S."/>
            <person name="Yang J."/>
            <person name="Lee Y."/>
            <person name="Matsushima K."/>
            <person name="Sugano S."/>
            <person name="Sakaizumi M."/>
            <person name="Narita T."/>
            <person name="Ohishi K."/>
            <person name="Haga S."/>
            <person name="Ohta F."/>
            <person name="Nomoto H."/>
            <person name="Nogata K."/>
            <person name="Morishita T."/>
            <person name="Endo T."/>
            <person name="Shin-I T."/>
            <person name="Takeda H."/>
            <person name="Morishita S."/>
            <person name="Kohara Y."/>
        </authorList>
    </citation>
    <scope>NUCLEOTIDE SEQUENCE [LARGE SCALE GENOMIC DNA]</scope>
    <source>
        <strain>Hd-rR</strain>
    </source>
</reference>
<evidence type="ECO:0000256" key="2">
    <source>
        <dbReference type="ARBA" id="ARBA00022723"/>
    </source>
</evidence>
<evidence type="ECO:0000256" key="1">
    <source>
        <dbReference type="ARBA" id="ARBA00004123"/>
    </source>
</evidence>
<reference evidence="8" key="3">
    <citation type="submission" date="2025-08" db="UniProtKB">
        <authorList>
            <consortium name="Ensembl"/>
        </authorList>
    </citation>
    <scope>IDENTIFICATION</scope>
    <source>
        <strain evidence="8">HNI</strain>
    </source>
</reference>
<accession>A0A3P9M671</accession>
<evidence type="ECO:0000313" key="9">
    <source>
        <dbReference type="Proteomes" id="UP000265180"/>
    </source>
</evidence>
<name>A0A3P9M671_ORYLA</name>
<evidence type="ECO:0000259" key="7">
    <source>
        <dbReference type="PROSITE" id="PS51805"/>
    </source>
</evidence>
<keyword evidence="5" id="KW-0539">Nucleus</keyword>
<evidence type="ECO:0000313" key="8">
    <source>
        <dbReference type="Ensembl" id="ENSORLP00020028449.1"/>
    </source>
</evidence>
<dbReference type="InterPro" id="IPR013083">
    <property type="entry name" value="Znf_RING/FYVE/PHD"/>
</dbReference>
<dbReference type="Gene3D" id="3.30.40.10">
    <property type="entry name" value="Zinc/RING finger domain, C3HC4 (zinc finger)"/>
    <property type="match status" value="1"/>
</dbReference>
<keyword evidence="2" id="KW-0479">Metal-binding</keyword>
<feature type="region of interest" description="Disordered" evidence="6">
    <location>
        <begin position="378"/>
        <end position="404"/>
    </location>
</feature>
<protein>
    <submittedName>
        <fullName evidence="8">PHD finger protein 11</fullName>
    </submittedName>
</protein>
<feature type="compositionally biased region" description="Polar residues" evidence="6">
    <location>
        <begin position="231"/>
        <end position="257"/>
    </location>
</feature>
<comment type="subcellular location">
    <subcellularLocation>
        <location evidence="1">Nucleus</location>
    </subcellularLocation>
</comment>
<dbReference type="InterPro" id="IPR034732">
    <property type="entry name" value="EPHD"/>
</dbReference>
<dbReference type="PANTHER" id="PTHR12420">
    <property type="entry name" value="PHD FINGER PROTEIN"/>
    <property type="match status" value="1"/>
</dbReference>